<dbReference type="GO" id="GO:0015920">
    <property type="term" value="P:lipopolysaccharide transport"/>
    <property type="evidence" value="ECO:0007669"/>
    <property type="project" value="TreeGrafter"/>
</dbReference>
<dbReference type="Proteomes" id="UP001218638">
    <property type="component" value="Chromosome"/>
</dbReference>
<feature type="transmembrane region" description="Helical" evidence="6">
    <location>
        <begin position="50"/>
        <end position="78"/>
    </location>
</feature>
<feature type="transmembrane region" description="Helical" evidence="6">
    <location>
        <begin position="290"/>
        <end position="308"/>
    </location>
</feature>
<keyword evidence="2" id="KW-1003">Cell membrane</keyword>
<evidence type="ECO:0000256" key="2">
    <source>
        <dbReference type="ARBA" id="ARBA00022475"/>
    </source>
</evidence>
<dbReference type="GO" id="GO:0043190">
    <property type="term" value="C:ATP-binding cassette (ABC) transporter complex"/>
    <property type="evidence" value="ECO:0007669"/>
    <property type="project" value="TreeGrafter"/>
</dbReference>
<feature type="transmembrane region" description="Helical" evidence="6">
    <location>
        <begin position="7"/>
        <end position="30"/>
    </location>
</feature>
<feature type="transmembrane region" description="Helical" evidence="6">
    <location>
        <begin position="350"/>
        <end position="366"/>
    </location>
</feature>
<evidence type="ECO:0000313" key="7">
    <source>
        <dbReference type="EMBL" id="WED65917.1"/>
    </source>
</evidence>
<dbReference type="EMBL" id="CP119075">
    <property type="protein sequence ID" value="WED65917.1"/>
    <property type="molecule type" value="Genomic_DNA"/>
</dbReference>
<evidence type="ECO:0000256" key="1">
    <source>
        <dbReference type="ARBA" id="ARBA00004651"/>
    </source>
</evidence>
<keyword evidence="5 6" id="KW-0472">Membrane</keyword>
<dbReference type="Pfam" id="PF03739">
    <property type="entry name" value="LptF_LptG"/>
    <property type="match status" value="1"/>
</dbReference>
<keyword evidence="4 6" id="KW-1133">Transmembrane helix</keyword>
<evidence type="ECO:0000256" key="6">
    <source>
        <dbReference type="SAM" id="Phobius"/>
    </source>
</evidence>
<evidence type="ECO:0000313" key="8">
    <source>
        <dbReference type="Proteomes" id="UP001218638"/>
    </source>
</evidence>
<keyword evidence="8" id="KW-1185">Reference proteome</keyword>
<dbReference type="PANTHER" id="PTHR33529">
    <property type="entry name" value="SLR0882 PROTEIN-RELATED"/>
    <property type="match status" value="1"/>
</dbReference>
<dbReference type="RefSeq" id="WP_330927779.1">
    <property type="nucleotide sequence ID" value="NZ_CP119075.1"/>
</dbReference>
<comment type="subcellular location">
    <subcellularLocation>
        <location evidence="1">Cell membrane</location>
        <topology evidence="1">Multi-pass membrane protein</topology>
    </subcellularLocation>
</comment>
<protein>
    <submittedName>
        <fullName evidence="7">LptF/LptG family permease</fullName>
    </submittedName>
</protein>
<evidence type="ECO:0000256" key="4">
    <source>
        <dbReference type="ARBA" id="ARBA00022989"/>
    </source>
</evidence>
<organism evidence="7 8">
    <name type="scientific">Synoicihabitans lomoniglobus</name>
    <dbReference type="NCBI Taxonomy" id="2909285"/>
    <lineage>
        <taxon>Bacteria</taxon>
        <taxon>Pseudomonadati</taxon>
        <taxon>Verrucomicrobiota</taxon>
        <taxon>Opitutia</taxon>
        <taxon>Opitutales</taxon>
        <taxon>Opitutaceae</taxon>
        <taxon>Synoicihabitans</taxon>
    </lineage>
</organism>
<proteinExistence type="predicted"/>
<sequence length="373" mass="41344">MNLLHRHIFWSVLTSCLAAVGLFSVVLILGNVLKDMMSFVLAGQLPATTFLYLMGLLIPYVAAYSLPMGMLTGVLLVLGRMSSQREITAMRAAGMSMGFIARPIVILAVLATAASMAVNFEFMPRARTAYKQILAQAVQTNPLSFIVPKTFVRDFPNLVLYVDEKEGAQLRDVWFWRLDKESRVREFGRAGAGEVSFDEEAGALQLVLRDVVAEARSDKDPEDYSKILGTTTIGEVPLTFRVDDIFSRRKARTKYAWMTYAQLSAERTRLQSTGGVGEVMKLDIAVTEKASSAVAVLAFSLLAIPLGIKVSRKETSANLGIALLLVMGYYFLTVIVSWLENSPELRPDLLMWGPAALFLLIGLWLFRRVDTVR</sequence>
<dbReference type="InterPro" id="IPR005495">
    <property type="entry name" value="LptG/LptF_permease"/>
</dbReference>
<reference evidence="7" key="1">
    <citation type="submission" date="2023-03" db="EMBL/GenBank/DDBJ databases">
        <title>Lomoglobus Profundus gen. nov., sp. nov., a novel member of the phylum Verrucomicrobia, isolated from deep-marine sediment of South China Sea.</title>
        <authorList>
            <person name="Ahmad T."/>
            <person name="Ishaq S.E."/>
            <person name="Wang F."/>
        </authorList>
    </citation>
    <scope>NUCLEOTIDE SEQUENCE</scope>
    <source>
        <strain evidence="7">LMO-M01</strain>
    </source>
</reference>
<dbReference type="PANTHER" id="PTHR33529:SF2">
    <property type="entry name" value="LIPOPOLYSACCHARIDE EXPORT SYSTEM PERMEASE PROTEIN LPTG"/>
    <property type="match status" value="1"/>
</dbReference>
<dbReference type="AlphaFoldDB" id="A0AAF0CQ03"/>
<accession>A0AAF0CQ03</accession>
<feature type="transmembrane region" description="Helical" evidence="6">
    <location>
        <begin position="320"/>
        <end position="338"/>
    </location>
</feature>
<gene>
    <name evidence="7" type="ORF">PXH66_03520</name>
</gene>
<evidence type="ECO:0000256" key="3">
    <source>
        <dbReference type="ARBA" id="ARBA00022692"/>
    </source>
</evidence>
<dbReference type="KEGG" id="slom:PXH66_03520"/>
<evidence type="ECO:0000256" key="5">
    <source>
        <dbReference type="ARBA" id="ARBA00023136"/>
    </source>
</evidence>
<name>A0AAF0CQ03_9BACT</name>
<feature type="transmembrane region" description="Helical" evidence="6">
    <location>
        <begin position="99"/>
        <end position="118"/>
    </location>
</feature>
<keyword evidence="3 6" id="KW-0812">Transmembrane</keyword>